<evidence type="ECO:0000259" key="3">
    <source>
        <dbReference type="Pfam" id="PF02470"/>
    </source>
</evidence>
<evidence type="ECO:0000259" key="4">
    <source>
        <dbReference type="Pfam" id="PF11887"/>
    </source>
</evidence>
<organism evidence="5 6">
    <name type="scientific">Nocardioides lianchengensis</name>
    <dbReference type="NCBI Taxonomy" id="1045774"/>
    <lineage>
        <taxon>Bacteria</taxon>
        <taxon>Bacillati</taxon>
        <taxon>Actinomycetota</taxon>
        <taxon>Actinomycetes</taxon>
        <taxon>Propionibacteriales</taxon>
        <taxon>Nocardioidaceae</taxon>
        <taxon>Nocardioides</taxon>
    </lineage>
</organism>
<dbReference type="InterPro" id="IPR003399">
    <property type="entry name" value="Mce/MlaD"/>
</dbReference>
<keyword evidence="2" id="KW-1133">Transmembrane helix</keyword>
<sequence length="435" mass="46596">MLVNIHHDSKREHTRLLVAGVVFLSLILGLGWFSIAVYNKTFDRVVMVTIKADRAGLQLSKFGDVRINGVLVGQVREVAQDGEEASIRVALEPDAAAEIPADVSVEILPTTLFGQKFIAFVRPRSGGAGALADGDVIPSDRVETNVELSRILADLFPLLRAVRPADLNATLNALATALSGRGAQLGETLDELDGYLTAIRGHLPTLRQDLIKLADVADTYDIAAPDLIDVLGNLTVTSKTIIEKQRELDVFFSDVQGLATTSTRILRDNETNLIRVGEVTEPVLKLLATYSPEFPCLIKGAAKYAPRLAETFEGNQVKQYIEFLTPQYRAYDERDLPEYGEVGHGPWCSGLPDAPVPIGPNSFDDGTDLDDNPPTGILPGFGSGRATTSSGHAGSPGEQAIVNALLAERSGRPADSYGALGSLLYGPVVRGGEDS</sequence>
<feature type="transmembrane region" description="Helical" evidence="2">
    <location>
        <begin position="16"/>
        <end position="38"/>
    </location>
</feature>
<feature type="domain" description="Mce/MlaD" evidence="3">
    <location>
        <begin position="48"/>
        <end position="121"/>
    </location>
</feature>
<dbReference type="InterPro" id="IPR024516">
    <property type="entry name" value="Mce_C"/>
</dbReference>
<keyword evidence="2" id="KW-0472">Membrane</keyword>
<evidence type="ECO:0000313" key="5">
    <source>
        <dbReference type="EMBL" id="SDD03193.1"/>
    </source>
</evidence>
<protein>
    <submittedName>
        <fullName evidence="5">Phospholipid/cholesterol/gamma-HCH transport system substrate-binding protein</fullName>
    </submittedName>
</protein>
<dbReference type="RefSeq" id="WP_090855272.1">
    <property type="nucleotide sequence ID" value="NZ_FMZM01000005.1"/>
</dbReference>
<dbReference type="PANTHER" id="PTHR33371:SF19">
    <property type="entry name" value="MCE-FAMILY PROTEIN MCE4A"/>
    <property type="match status" value="1"/>
</dbReference>
<evidence type="ECO:0000313" key="6">
    <source>
        <dbReference type="Proteomes" id="UP000199034"/>
    </source>
</evidence>
<evidence type="ECO:0000256" key="2">
    <source>
        <dbReference type="SAM" id="Phobius"/>
    </source>
</evidence>
<accession>A0A1G6RFN3</accession>
<feature type="region of interest" description="Disordered" evidence="1">
    <location>
        <begin position="360"/>
        <end position="397"/>
    </location>
</feature>
<dbReference type="GO" id="GO:0051701">
    <property type="term" value="P:biological process involved in interaction with host"/>
    <property type="evidence" value="ECO:0007669"/>
    <property type="project" value="TreeGrafter"/>
</dbReference>
<dbReference type="Pfam" id="PF02470">
    <property type="entry name" value="MlaD"/>
    <property type="match status" value="1"/>
</dbReference>
<feature type="domain" description="Mammalian cell entry C-terminal" evidence="4">
    <location>
        <begin position="130"/>
        <end position="343"/>
    </location>
</feature>
<gene>
    <name evidence="5" type="ORF">SAMN05421872_105261</name>
</gene>
<reference evidence="5 6" key="1">
    <citation type="submission" date="2016-10" db="EMBL/GenBank/DDBJ databases">
        <authorList>
            <person name="de Groot N.N."/>
        </authorList>
    </citation>
    <scope>NUCLEOTIDE SEQUENCE [LARGE SCALE GENOMIC DNA]</scope>
    <source>
        <strain evidence="5 6">CGMCC 4.6858</strain>
    </source>
</reference>
<dbReference type="GO" id="GO:0005576">
    <property type="term" value="C:extracellular region"/>
    <property type="evidence" value="ECO:0007669"/>
    <property type="project" value="TreeGrafter"/>
</dbReference>
<dbReference type="InterPro" id="IPR052336">
    <property type="entry name" value="MlaD_Phospholipid_Transporter"/>
</dbReference>
<dbReference type="InterPro" id="IPR005693">
    <property type="entry name" value="Mce"/>
</dbReference>
<dbReference type="EMBL" id="FMZM01000005">
    <property type="protein sequence ID" value="SDD03193.1"/>
    <property type="molecule type" value="Genomic_DNA"/>
</dbReference>
<proteinExistence type="predicted"/>
<dbReference type="Pfam" id="PF11887">
    <property type="entry name" value="Mce4_CUP1"/>
    <property type="match status" value="1"/>
</dbReference>
<dbReference type="PANTHER" id="PTHR33371">
    <property type="entry name" value="INTERMEMBRANE PHOSPHOLIPID TRANSPORT SYSTEM BINDING PROTEIN MLAD-RELATED"/>
    <property type="match status" value="1"/>
</dbReference>
<name>A0A1G6RFN3_9ACTN</name>
<dbReference type="Proteomes" id="UP000199034">
    <property type="component" value="Unassembled WGS sequence"/>
</dbReference>
<dbReference type="STRING" id="1045774.SAMN05421872_105261"/>
<dbReference type="AlphaFoldDB" id="A0A1G6RFN3"/>
<dbReference type="OrthoDB" id="3460188at2"/>
<keyword evidence="2" id="KW-0812">Transmembrane</keyword>
<evidence type="ECO:0000256" key="1">
    <source>
        <dbReference type="SAM" id="MobiDB-lite"/>
    </source>
</evidence>
<dbReference type="NCBIfam" id="TIGR00996">
    <property type="entry name" value="Mtu_fam_mce"/>
    <property type="match status" value="1"/>
</dbReference>
<keyword evidence="6" id="KW-1185">Reference proteome</keyword>